<evidence type="ECO:0000259" key="3">
    <source>
        <dbReference type="Pfam" id="PF09394"/>
    </source>
</evidence>
<dbReference type="HOGENOM" id="CLU_2023571_0_0_5"/>
<dbReference type="InterPro" id="IPR018990">
    <property type="entry name" value="Prot_inh_I42_chagasin"/>
</dbReference>
<dbReference type="GO" id="GO:0004869">
    <property type="term" value="F:cysteine-type endopeptidase inhibitor activity"/>
    <property type="evidence" value="ECO:0007669"/>
    <property type="project" value="UniProtKB-KW"/>
</dbReference>
<feature type="domain" description="Proteinase inhibitor I42 chagasin" evidence="3">
    <location>
        <begin position="22"/>
        <end position="117"/>
    </location>
</feature>
<evidence type="ECO:0000256" key="2">
    <source>
        <dbReference type="ARBA" id="ARBA00022704"/>
    </source>
</evidence>
<dbReference type="Gene3D" id="2.60.40.2020">
    <property type="match status" value="1"/>
</dbReference>
<evidence type="ECO:0000313" key="4">
    <source>
        <dbReference type="EMBL" id="AHB50120.1"/>
    </source>
</evidence>
<gene>
    <name evidence="4" type="ORF">W911_08580</name>
</gene>
<keyword evidence="2" id="KW-0789">Thiol protease inhibitor</keyword>
<dbReference type="Proteomes" id="UP000018542">
    <property type="component" value="Chromosome"/>
</dbReference>
<evidence type="ECO:0000256" key="1">
    <source>
        <dbReference type="ARBA" id="ARBA00022690"/>
    </source>
</evidence>
<protein>
    <recommendedName>
        <fullName evidence="3">Proteinase inhibitor I42 chagasin domain-containing protein</fullName>
    </recommendedName>
</protein>
<dbReference type="KEGG" id="hni:W911_08580"/>
<dbReference type="STRING" id="1029756.W911_08580"/>
<dbReference type="InterPro" id="IPR036331">
    <property type="entry name" value="Chagasin-like_sf"/>
</dbReference>
<dbReference type="AlphaFoldDB" id="V5SJ53"/>
<sequence length="122" mass="12910">MAAVLMTFAFVAHAANDENPQVSVGATTTLELDGNPSTGYRWVLDVAASENTEIVTVEDAGYAKPATEPGKRPVLGAPSKQRFQVTGVASGEAMLVFYYVRSGDEAPSKTQEFLVEVIGGNE</sequence>
<evidence type="ECO:0000313" key="5">
    <source>
        <dbReference type="Proteomes" id="UP000018542"/>
    </source>
</evidence>
<reference evidence="4 5" key="1">
    <citation type="journal article" date="2014" name="Genome Announc.">
        <title>Complete Genome Sequence of Hyphomicrobium nitrativorans Strain NL23, a Denitrifying Bacterium Isolated from Biofilm of a Methanol-Fed Denitrification System Treating Seawater at the Montreal Biodome.</title>
        <authorList>
            <person name="Martineau C."/>
            <person name="Villeneuve C."/>
            <person name="Mauffrey F."/>
            <person name="Villemur R."/>
        </authorList>
    </citation>
    <scope>NUCLEOTIDE SEQUENCE [LARGE SCALE GENOMIC DNA]</scope>
    <source>
        <strain evidence="4">NL23</strain>
    </source>
</reference>
<dbReference type="EMBL" id="CP006912">
    <property type="protein sequence ID" value="AHB50120.1"/>
    <property type="molecule type" value="Genomic_DNA"/>
</dbReference>
<accession>V5SJ53</accession>
<keyword evidence="1" id="KW-0646">Protease inhibitor</keyword>
<name>V5SJ53_9HYPH</name>
<proteinExistence type="predicted"/>
<keyword evidence="5" id="KW-1185">Reference proteome</keyword>
<dbReference type="PATRIC" id="fig|1029756.8.peg.1791"/>
<organism evidence="4 5">
    <name type="scientific">Hyphomicrobium nitrativorans NL23</name>
    <dbReference type="NCBI Taxonomy" id="1029756"/>
    <lineage>
        <taxon>Bacteria</taxon>
        <taxon>Pseudomonadati</taxon>
        <taxon>Pseudomonadota</taxon>
        <taxon>Alphaproteobacteria</taxon>
        <taxon>Hyphomicrobiales</taxon>
        <taxon>Hyphomicrobiaceae</taxon>
        <taxon>Hyphomicrobium</taxon>
    </lineage>
</organism>
<dbReference type="Pfam" id="PF09394">
    <property type="entry name" value="Inhibitor_I42"/>
    <property type="match status" value="1"/>
</dbReference>
<dbReference type="SUPFAM" id="SSF141066">
    <property type="entry name" value="ICP-like"/>
    <property type="match status" value="1"/>
</dbReference>